<dbReference type="Pfam" id="PF12724">
    <property type="entry name" value="Flavodoxin_5"/>
    <property type="match status" value="1"/>
</dbReference>
<dbReference type="InterPro" id="IPR008254">
    <property type="entry name" value="Flavodoxin/NO_synth"/>
</dbReference>
<dbReference type="PANTHER" id="PTHR38030:SF2">
    <property type="entry name" value="PROTOPORPHYRINOGEN IX DEHYDROGENASE [QUINONE]"/>
    <property type="match status" value="1"/>
</dbReference>
<dbReference type="PROSITE" id="PS50902">
    <property type="entry name" value="FLAVODOXIN_LIKE"/>
    <property type="match status" value="1"/>
</dbReference>
<evidence type="ECO:0000259" key="1">
    <source>
        <dbReference type="PROSITE" id="PS50902"/>
    </source>
</evidence>
<comment type="caution">
    <text evidence="2">The sequence shown here is derived from an EMBL/GenBank/DDBJ whole genome shotgun (WGS) entry which is preliminary data.</text>
</comment>
<dbReference type="EMBL" id="JAAXOX010000003">
    <property type="protein sequence ID" value="NKY22473.1"/>
    <property type="molecule type" value="Genomic_DNA"/>
</dbReference>
<evidence type="ECO:0000313" key="3">
    <source>
        <dbReference type="Proteomes" id="UP000581206"/>
    </source>
</evidence>
<dbReference type="RefSeq" id="WP_168629605.1">
    <property type="nucleotide sequence ID" value="NZ_BONL01000013.1"/>
</dbReference>
<sequence length="173" mass="18747">MRVLVTVASRHGATAEIGSAIGRVLAEAGHDVREVAPEDVTSLDDVDVVVLGSAVYTAHWLPAARDFARRWEEELRHRRVWVFSSGLATQPAASANSPHELMALRERVGALGHRSFAGRLLRSELAFAERALIAGARAKEGDHRDFEAVAAWAREIADELAAMPQRTPVAPGN</sequence>
<dbReference type="GO" id="GO:0070819">
    <property type="term" value="F:menaquinone-dependent protoporphyrinogen oxidase activity"/>
    <property type="evidence" value="ECO:0007669"/>
    <property type="project" value="TreeGrafter"/>
</dbReference>
<dbReference type="PANTHER" id="PTHR38030">
    <property type="entry name" value="PROTOPORPHYRINOGEN IX DEHYDROGENASE [MENAQUINONE]"/>
    <property type="match status" value="1"/>
</dbReference>
<dbReference type="GO" id="GO:0006783">
    <property type="term" value="P:heme biosynthetic process"/>
    <property type="evidence" value="ECO:0007669"/>
    <property type="project" value="TreeGrafter"/>
</dbReference>
<dbReference type="InterPro" id="IPR029039">
    <property type="entry name" value="Flavoprotein-like_sf"/>
</dbReference>
<protein>
    <submittedName>
        <fullName evidence="2">Protoporphyrinogen oxidase</fullName>
    </submittedName>
</protein>
<dbReference type="SUPFAM" id="SSF52218">
    <property type="entry name" value="Flavoproteins"/>
    <property type="match status" value="1"/>
</dbReference>
<feature type="domain" description="Flavodoxin-like" evidence="1">
    <location>
        <begin position="3"/>
        <end position="157"/>
    </location>
</feature>
<dbReference type="Proteomes" id="UP000581206">
    <property type="component" value="Unassembled WGS sequence"/>
</dbReference>
<reference evidence="2 3" key="1">
    <citation type="submission" date="2020-04" db="EMBL/GenBank/DDBJ databases">
        <title>MicrobeNet Type strains.</title>
        <authorList>
            <person name="Nicholson A.C."/>
        </authorList>
    </citation>
    <scope>NUCLEOTIDE SEQUENCE [LARGE SCALE GENOMIC DNA]</scope>
    <source>
        <strain evidence="2 3">ATCC BAA-788</strain>
    </source>
</reference>
<dbReference type="InterPro" id="IPR052200">
    <property type="entry name" value="Protoporphyrinogen_IX_DH"/>
</dbReference>
<gene>
    <name evidence="2" type="ORF">HGA03_07305</name>
</gene>
<evidence type="ECO:0000313" key="2">
    <source>
        <dbReference type="EMBL" id="NKY22473.1"/>
    </source>
</evidence>
<name>A0A7X6KUN0_9CELL</name>
<dbReference type="Gene3D" id="3.40.50.360">
    <property type="match status" value="1"/>
</dbReference>
<dbReference type="AlphaFoldDB" id="A0A7X6KUN0"/>
<dbReference type="InterPro" id="IPR026816">
    <property type="entry name" value="Flavodoxin_dom"/>
</dbReference>
<proteinExistence type="predicted"/>
<dbReference type="GO" id="GO:0010181">
    <property type="term" value="F:FMN binding"/>
    <property type="evidence" value="ECO:0007669"/>
    <property type="project" value="InterPro"/>
</dbReference>
<organism evidence="2 3">
    <name type="scientific">Cellulomonas denverensis</name>
    <dbReference type="NCBI Taxonomy" id="264297"/>
    <lineage>
        <taxon>Bacteria</taxon>
        <taxon>Bacillati</taxon>
        <taxon>Actinomycetota</taxon>
        <taxon>Actinomycetes</taxon>
        <taxon>Micrococcales</taxon>
        <taxon>Cellulomonadaceae</taxon>
        <taxon>Cellulomonas</taxon>
    </lineage>
</organism>
<accession>A0A7X6KUN0</accession>
<keyword evidence="3" id="KW-1185">Reference proteome</keyword>